<feature type="domain" description="U2A'/phosphoprotein 32 family A C-terminal" evidence="5">
    <location>
        <begin position="127"/>
        <end position="145"/>
    </location>
</feature>
<proteinExistence type="inferred from homology"/>
<dbReference type="Proteomes" id="UP000694844">
    <property type="component" value="Chromosome 9"/>
</dbReference>
<reference evidence="7" key="1">
    <citation type="submission" date="2025-08" db="UniProtKB">
        <authorList>
            <consortium name="RefSeq"/>
        </authorList>
    </citation>
    <scope>IDENTIFICATION</scope>
    <source>
        <tissue evidence="7">Whole sample</tissue>
    </source>
</reference>
<organism evidence="6 7">
    <name type="scientific">Crassostrea virginica</name>
    <name type="common">Eastern oyster</name>
    <dbReference type="NCBI Taxonomy" id="6565"/>
    <lineage>
        <taxon>Eukaryota</taxon>
        <taxon>Metazoa</taxon>
        <taxon>Spiralia</taxon>
        <taxon>Lophotrochozoa</taxon>
        <taxon>Mollusca</taxon>
        <taxon>Bivalvia</taxon>
        <taxon>Autobranchia</taxon>
        <taxon>Pteriomorphia</taxon>
        <taxon>Ostreida</taxon>
        <taxon>Ostreoidea</taxon>
        <taxon>Ostreidae</taxon>
        <taxon>Crassostrea</taxon>
    </lineage>
</organism>
<dbReference type="PROSITE" id="PS51450">
    <property type="entry name" value="LRR"/>
    <property type="match status" value="2"/>
</dbReference>
<dbReference type="Gene3D" id="3.80.10.10">
    <property type="entry name" value="Ribonuclease Inhibitor"/>
    <property type="match status" value="1"/>
</dbReference>
<dbReference type="InterPro" id="IPR045081">
    <property type="entry name" value="AN32"/>
</dbReference>
<dbReference type="AlphaFoldDB" id="A0A8B8BSG1"/>
<dbReference type="PANTHER" id="PTHR11375">
    <property type="entry name" value="ACIDIC LEUCINE-RICH NUCLEAR PHOSPHOPROTEIN 32"/>
    <property type="match status" value="1"/>
</dbReference>
<dbReference type="PANTHER" id="PTHR11375:SF0">
    <property type="entry name" value="ACIDIC LEUCINE-RICH NUCLEAR PHOSPHOPROTEIN 32 FAMILY MEMBER A"/>
    <property type="match status" value="1"/>
</dbReference>
<name>A0A8B8BSG1_CRAVI</name>
<sequence>MSMEMAKRIELEKRGRKPSEILELNLDSCRAPSIDGLTEEYSELESLSLINVGLTTLKGFPSLPKLQKLELSDNRIQSGLQNLQGCPSLTHLSLSGNKIKEIDTLRPLKNFSELKHLDLFNCEVTQLDDYREQVFELLPNLKYLDGFDKNDKEADDDEEDGEPGEDGSENDDDEEDEEDQDNEVIFANSLPSAEGAAATVSSQKKKRKSSNYDGNIEGEQLRTEFLRFEREKHEEMKEYRKRKLDILEEMLQLQRRSTMALELIATKCQSVNSPYSISPVIKLNDFS</sequence>
<feature type="region of interest" description="Disordered" evidence="4">
    <location>
        <begin position="146"/>
        <end position="215"/>
    </location>
</feature>
<evidence type="ECO:0000256" key="1">
    <source>
        <dbReference type="ARBA" id="ARBA00022614"/>
    </source>
</evidence>
<protein>
    <submittedName>
        <fullName evidence="7">Acidic leucine-rich nuclear phosphoprotein 32 family member A-like isoform X1</fullName>
    </submittedName>
</protein>
<keyword evidence="2" id="KW-0677">Repeat</keyword>
<dbReference type="FunFam" id="3.80.10.10:FF:000003">
    <property type="entry name" value="Acidic leucine-rich nuclear phosphoprotein 32 family member A"/>
    <property type="match status" value="1"/>
</dbReference>
<dbReference type="Pfam" id="PF14580">
    <property type="entry name" value="LRR_9"/>
    <property type="match status" value="1"/>
</dbReference>
<evidence type="ECO:0000313" key="7">
    <source>
        <dbReference type="RefSeq" id="XP_022306230.1"/>
    </source>
</evidence>
<dbReference type="SMART" id="SM00446">
    <property type="entry name" value="LRRcap"/>
    <property type="match status" value="1"/>
</dbReference>
<keyword evidence="1" id="KW-0433">Leucine-rich repeat</keyword>
<dbReference type="KEGG" id="cvn:111112761"/>
<dbReference type="InterPro" id="IPR003603">
    <property type="entry name" value="U2A'_phosphoprotein32A_C"/>
</dbReference>
<dbReference type="GO" id="GO:0042393">
    <property type="term" value="F:histone binding"/>
    <property type="evidence" value="ECO:0007669"/>
    <property type="project" value="TreeGrafter"/>
</dbReference>
<accession>A0A8B8BSG1</accession>
<evidence type="ECO:0000256" key="4">
    <source>
        <dbReference type="SAM" id="MobiDB-lite"/>
    </source>
</evidence>
<dbReference type="RefSeq" id="XP_022306230.1">
    <property type="nucleotide sequence ID" value="XM_022450522.1"/>
</dbReference>
<keyword evidence="6" id="KW-1185">Reference proteome</keyword>
<dbReference type="GeneID" id="111112761"/>
<dbReference type="SUPFAM" id="SSF52058">
    <property type="entry name" value="L domain-like"/>
    <property type="match status" value="1"/>
</dbReference>
<evidence type="ECO:0000259" key="5">
    <source>
        <dbReference type="SMART" id="SM00446"/>
    </source>
</evidence>
<gene>
    <name evidence="7" type="primary">LOC111112761</name>
</gene>
<evidence type="ECO:0000313" key="6">
    <source>
        <dbReference type="Proteomes" id="UP000694844"/>
    </source>
</evidence>
<comment type="similarity">
    <text evidence="3">Belongs to the ANP32 family.</text>
</comment>
<evidence type="ECO:0000256" key="3">
    <source>
        <dbReference type="ARBA" id="ARBA00025777"/>
    </source>
</evidence>
<dbReference type="InterPro" id="IPR001611">
    <property type="entry name" value="Leu-rich_rpt"/>
</dbReference>
<dbReference type="InterPro" id="IPR032675">
    <property type="entry name" value="LRR_dom_sf"/>
</dbReference>
<feature type="compositionally biased region" description="Acidic residues" evidence="4">
    <location>
        <begin position="153"/>
        <end position="182"/>
    </location>
</feature>
<dbReference type="OrthoDB" id="2160613at2759"/>
<evidence type="ECO:0000256" key="2">
    <source>
        <dbReference type="ARBA" id="ARBA00022737"/>
    </source>
</evidence>
<dbReference type="GO" id="GO:0005634">
    <property type="term" value="C:nucleus"/>
    <property type="evidence" value="ECO:0007669"/>
    <property type="project" value="TreeGrafter"/>
</dbReference>